<sequence length="412" mass="47794">MTSGDGTIRYFSEFLPRISSLSLCIEIPPNEIRNIKCNRGNLKELFIFLKQAGTTAIKVELVHEIKYYTDERLMDLVHRSISVSGGDSDNLRSTSLSLEVKDNSSSGTGKKDGVAVVKSQTSDFLTSQHLKWTHDELNQMRLTFPVCKFQCFQCDFQILDLNTTNKINCMPSEIWAEMMEYWHCHKPNDDHGHNHEHDHDHENQKNTRYNTNLRPSKNSIIVGPYYILSNRQDVNSINIDSNYVYCKNCGYDIGIVDEDSHLVKIWKYDLKLAYEDEIEGCDGDGGELEIEKFRPFLQIYEILLDSVSSTAIRYYLIQDQANDGNFLNIWVFNFGVEIKLLPINFEFKDCLKIMYNKDLNFFKEKNNTFDTIIVPSKVFNDFEQILKDITINLPINLRKMTDWSVSYLPSDV</sequence>
<accession>A0A9W6WEU8</accession>
<evidence type="ECO:0000313" key="3">
    <source>
        <dbReference type="Proteomes" id="UP001165120"/>
    </source>
</evidence>
<dbReference type="GO" id="GO:0030332">
    <property type="term" value="F:cyclin binding"/>
    <property type="evidence" value="ECO:0007669"/>
    <property type="project" value="TreeGrafter"/>
</dbReference>
<evidence type="ECO:0000256" key="1">
    <source>
        <dbReference type="SAM" id="MobiDB-lite"/>
    </source>
</evidence>
<dbReference type="GO" id="GO:0006513">
    <property type="term" value="P:protein monoubiquitination"/>
    <property type="evidence" value="ECO:0007669"/>
    <property type="project" value="TreeGrafter"/>
</dbReference>
<reference evidence="2" key="1">
    <citation type="submission" date="2023-04" db="EMBL/GenBank/DDBJ databases">
        <title>Candida boidinii NBRC 10035.</title>
        <authorList>
            <person name="Ichikawa N."/>
            <person name="Sato H."/>
            <person name="Tonouchi N."/>
        </authorList>
    </citation>
    <scope>NUCLEOTIDE SEQUENCE</scope>
    <source>
        <strain evidence="2">NBRC 10035</strain>
    </source>
</reference>
<dbReference type="GO" id="GO:0000151">
    <property type="term" value="C:ubiquitin ligase complex"/>
    <property type="evidence" value="ECO:0007669"/>
    <property type="project" value="TreeGrafter"/>
</dbReference>
<dbReference type="GO" id="GO:0000209">
    <property type="term" value="P:protein polyubiquitination"/>
    <property type="evidence" value="ECO:0007669"/>
    <property type="project" value="TreeGrafter"/>
</dbReference>
<evidence type="ECO:0000313" key="2">
    <source>
        <dbReference type="EMBL" id="GME66616.1"/>
    </source>
</evidence>
<dbReference type="GO" id="GO:0005634">
    <property type="term" value="C:nucleus"/>
    <property type="evidence" value="ECO:0007669"/>
    <property type="project" value="TreeGrafter"/>
</dbReference>
<dbReference type="GO" id="GO:0061630">
    <property type="term" value="F:ubiquitin protein ligase activity"/>
    <property type="evidence" value="ECO:0007669"/>
    <property type="project" value="TreeGrafter"/>
</dbReference>
<feature type="region of interest" description="Disordered" evidence="1">
    <location>
        <begin position="191"/>
        <end position="210"/>
    </location>
</feature>
<feature type="compositionally biased region" description="Basic and acidic residues" evidence="1">
    <location>
        <begin position="191"/>
        <end position="205"/>
    </location>
</feature>
<dbReference type="EMBL" id="BSXN01000012">
    <property type="protein sequence ID" value="GME66616.1"/>
    <property type="molecule type" value="Genomic_DNA"/>
</dbReference>
<dbReference type="PANTHER" id="PTHR31531:SF2">
    <property type="entry name" value="E3 UBIQUITIN-PROTEIN LIGASE E3D"/>
    <property type="match status" value="1"/>
</dbReference>
<dbReference type="GO" id="GO:0005829">
    <property type="term" value="C:cytosol"/>
    <property type="evidence" value="ECO:0007669"/>
    <property type="project" value="TreeGrafter"/>
</dbReference>
<gene>
    <name evidence="2" type="ORF">Cboi02_000007600</name>
</gene>
<dbReference type="PANTHER" id="PTHR31531">
    <property type="entry name" value="E3 UBIQUITIN-PROTEIN LIGASE E3D FAMILY MEMBER"/>
    <property type="match status" value="1"/>
</dbReference>
<keyword evidence="3" id="KW-1185">Reference proteome</keyword>
<dbReference type="Proteomes" id="UP001165120">
    <property type="component" value="Unassembled WGS sequence"/>
</dbReference>
<proteinExistence type="predicted"/>
<dbReference type="GO" id="GO:0031624">
    <property type="term" value="F:ubiquitin conjugating enzyme binding"/>
    <property type="evidence" value="ECO:0007669"/>
    <property type="project" value="TreeGrafter"/>
</dbReference>
<protein>
    <submittedName>
        <fullName evidence="2">Unnamed protein product</fullName>
    </submittedName>
</protein>
<dbReference type="AlphaFoldDB" id="A0A9W6WEU8"/>
<name>A0A9W6WEU8_CANBO</name>
<comment type="caution">
    <text evidence="2">The sequence shown here is derived from an EMBL/GenBank/DDBJ whole genome shotgun (WGS) entry which is preliminary data.</text>
</comment>
<dbReference type="Pfam" id="PF09814">
    <property type="entry name" value="HECT_2"/>
    <property type="match status" value="1"/>
</dbReference>
<organism evidence="2 3">
    <name type="scientific">Candida boidinii</name>
    <name type="common">Yeast</name>
    <dbReference type="NCBI Taxonomy" id="5477"/>
    <lineage>
        <taxon>Eukaryota</taxon>
        <taxon>Fungi</taxon>
        <taxon>Dikarya</taxon>
        <taxon>Ascomycota</taxon>
        <taxon>Saccharomycotina</taxon>
        <taxon>Pichiomycetes</taxon>
        <taxon>Pichiales</taxon>
        <taxon>Pichiaceae</taxon>
        <taxon>Ogataea</taxon>
        <taxon>Ogataea/Candida clade</taxon>
    </lineage>
</organism>
<dbReference type="InterPro" id="IPR019193">
    <property type="entry name" value="UBQ-conj_enz_E2-bd_prot"/>
</dbReference>
<dbReference type="GO" id="GO:0051865">
    <property type="term" value="P:protein autoubiquitination"/>
    <property type="evidence" value="ECO:0007669"/>
    <property type="project" value="TreeGrafter"/>
</dbReference>
<dbReference type="GO" id="GO:0043161">
    <property type="term" value="P:proteasome-mediated ubiquitin-dependent protein catabolic process"/>
    <property type="evidence" value="ECO:0007669"/>
    <property type="project" value="TreeGrafter"/>
</dbReference>